<dbReference type="GO" id="GO:0006629">
    <property type="term" value="P:lipid metabolic process"/>
    <property type="evidence" value="ECO:0007669"/>
    <property type="project" value="InterPro"/>
</dbReference>
<reference evidence="2" key="1">
    <citation type="submission" date="2018-05" db="EMBL/GenBank/DDBJ databases">
        <authorList>
            <person name="Lanie J.A."/>
            <person name="Ng W.-L."/>
            <person name="Kazmierczak K.M."/>
            <person name="Andrzejewski T.M."/>
            <person name="Davidsen T.M."/>
            <person name="Wayne K.J."/>
            <person name="Tettelin H."/>
            <person name="Glass J.I."/>
            <person name="Rusch D."/>
            <person name="Podicherti R."/>
            <person name="Tsui H.-C.T."/>
            <person name="Winkler M.E."/>
        </authorList>
    </citation>
    <scope>NUCLEOTIDE SEQUENCE</scope>
</reference>
<dbReference type="PROSITE" id="PS50007">
    <property type="entry name" value="PIPLC_X_DOMAIN"/>
    <property type="match status" value="1"/>
</dbReference>
<gene>
    <name evidence="2" type="ORF">METZ01_LOCUS79779</name>
</gene>
<dbReference type="GO" id="GO:0008081">
    <property type="term" value="F:phosphoric diester hydrolase activity"/>
    <property type="evidence" value="ECO:0007669"/>
    <property type="project" value="InterPro"/>
</dbReference>
<dbReference type="InterPro" id="IPR030395">
    <property type="entry name" value="GP_PDE_dom"/>
</dbReference>
<proteinExistence type="predicted"/>
<dbReference type="PANTHER" id="PTHR46211">
    <property type="entry name" value="GLYCEROPHOSPHORYL DIESTER PHOSPHODIESTERASE"/>
    <property type="match status" value="1"/>
</dbReference>
<sequence length="253" mass="28746">MNIDNVHPFFEGFQFFGFIHRGGAEEATENTLEAFQHSADMGFIFMETDIQGTKDGEVVIFHDHDLSRMANINKKIEELTYKEVKQIELVGGGRISSLNELLSSFPNLRFNIDFKTANTIDKGVEIIKQHKAISRVCLASFSSSRLKKIRKLAGPDSCSSMDQLEVVYQLLKSINLPSPRVYGFCAQVPTSQWGIPIVTKRFIDYAHKKNKFVHVWTIDTESEMEKLIELGVDGLMTDRPSVLQKVMKKKNLI</sequence>
<organism evidence="2">
    <name type="scientific">marine metagenome</name>
    <dbReference type="NCBI Taxonomy" id="408172"/>
    <lineage>
        <taxon>unclassified sequences</taxon>
        <taxon>metagenomes</taxon>
        <taxon>ecological metagenomes</taxon>
    </lineage>
</organism>
<feature type="domain" description="GP-PDE" evidence="1">
    <location>
        <begin position="15"/>
        <end position="247"/>
    </location>
</feature>
<evidence type="ECO:0000259" key="1">
    <source>
        <dbReference type="PROSITE" id="PS51704"/>
    </source>
</evidence>
<evidence type="ECO:0000313" key="2">
    <source>
        <dbReference type="EMBL" id="SVA26925.1"/>
    </source>
</evidence>
<dbReference type="EMBL" id="UINC01006335">
    <property type="protein sequence ID" value="SVA26925.1"/>
    <property type="molecule type" value="Genomic_DNA"/>
</dbReference>
<dbReference type="CDD" id="cd08561">
    <property type="entry name" value="GDPD_cytoplasmic_ScUgpQ2_like"/>
    <property type="match status" value="1"/>
</dbReference>
<dbReference type="PROSITE" id="PS51704">
    <property type="entry name" value="GP_PDE"/>
    <property type="match status" value="1"/>
</dbReference>
<accession>A0A381UFD2</accession>
<dbReference type="InterPro" id="IPR017946">
    <property type="entry name" value="PLC-like_Pdiesterase_TIM-brl"/>
</dbReference>
<dbReference type="SUPFAM" id="SSF51695">
    <property type="entry name" value="PLC-like phosphodiesterases"/>
    <property type="match status" value="1"/>
</dbReference>
<dbReference type="Gene3D" id="3.20.20.190">
    <property type="entry name" value="Phosphatidylinositol (PI) phosphodiesterase"/>
    <property type="match status" value="1"/>
</dbReference>
<dbReference type="Pfam" id="PF03009">
    <property type="entry name" value="GDPD"/>
    <property type="match status" value="1"/>
</dbReference>
<protein>
    <recommendedName>
        <fullName evidence="1">GP-PDE domain-containing protein</fullName>
    </recommendedName>
</protein>
<name>A0A381UFD2_9ZZZZ</name>
<dbReference type="AlphaFoldDB" id="A0A381UFD2"/>
<dbReference type="PANTHER" id="PTHR46211:SF14">
    <property type="entry name" value="GLYCEROPHOSPHODIESTER PHOSPHODIESTERASE"/>
    <property type="match status" value="1"/>
</dbReference>